<evidence type="ECO:0000313" key="7">
    <source>
        <dbReference type="Proteomes" id="UP001597492"/>
    </source>
</evidence>
<evidence type="ECO:0000259" key="5">
    <source>
        <dbReference type="PROSITE" id="PS50893"/>
    </source>
</evidence>
<evidence type="ECO:0000256" key="3">
    <source>
        <dbReference type="ARBA" id="ARBA00022840"/>
    </source>
</evidence>
<dbReference type="PROSITE" id="PS50893">
    <property type="entry name" value="ABC_TRANSPORTER_2"/>
    <property type="match status" value="1"/>
</dbReference>
<sequence length="277" mass="29719">MSVIAPSRPETLLGARGVRAGYRGREVLRGIDLDVRAGEVLGLIGPNGTGKSTLLRVLGGLAAPSLGEVATPAGSLARLAARDRARHVAFLPQDTRIDAELTVLAVVELGRYAHRRRLDRMRGELRADDRAAVEDALARVGAREFADRPITELSGGQRQLVLIAKQLAQRPRVLLLDEPVSALDLAYQLQVVDLLRDLARDGCAVVAVLHDLNLAARACDRLALLAGGELRAEGPPERVLTPGALEAAYRVHSAVDLDPRLEVPRVTVLSRVSVPVE</sequence>
<feature type="domain" description="ABC transporter" evidence="5">
    <location>
        <begin position="13"/>
        <end position="252"/>
    </location>
</feature>
<dbReference type="InterPro" id="IPR003593">
    <property type="entry name" value="AAA+_ATPase"/>
</dbReference>
<dbReference type="PROSITE" id="PS00211">
    <property type="entry name" value="ABC_TRANSPORTER_1"/>
    <property type="match status" value="1"/>
</dbReference>
<dbReference type="Pfam" id="PF00005">
    <property type="entry name" value="ABC_tran"/>
    <property type="match status" value="1"/>
</dbReference>
<dbReference type="InterPro" id="IPR017871">
    <property type="entry name" value="ABC_transporter-like_CS"/>
</dbReference>
<dbReference type="SUPFAM" id="SSF52540">
    <property type="entry name" value="P-loop containing nucleoside triphosphate hydrolases"/>
    <property type="match status" value="1"/>
</dbReference>
<dbReference type="EMBL" id="JBHUNE010000009">
    <property type="protein sequence ID" value="MFD2759211.1"/>
    <property type="molecule type" value="Genomic_DNA"/>
</dbReference>
<dbReference type="GO" id="GO:0005524">
    <property type="term" value="F:ATP binding"/>
    <property type="evidence" value="ECO:0007669"/>
    <property type="project" value="UniProtKB-KW"/>
</dbReference>
<dbReference type="RefSeq" id="WP_020722872.1">
    <property type="nucleotide sequence ID" value="NZ_JBHUNE010000009.1"/>
</dbReference>
<evidence type="ECO:0000256" key="1">
    <source>
        <dbReference type="ARBA" id="ARBA00022448"/>
    </source>
</evidence>
<dbReference type="InterPro" id="IPR003439">
    <property type="entry name" value="ABC_transporter-like_ATP-bd"/>
</dbReference>
<dbReference type="SMART" id="SM00382">
    <property type="entry name" value="AAA"/>
    <property type="match status" value="1"/>
</dbReference>
<reference evidence="7" key="1">
    <citation type="journal article" date="2019" name="Int. J. Syst. Evol. Microbiol.">
        <title>The Global Catalogue of Microorganisms (GCM) 10K type strain sequencing project: providing services to taxonomists for standard genome sequencing and annotation.</title>
        <authorList>
            <consortium name="The Broad Institute Genomics Platform"/>
            <consortium name="The Broad Institute Genome Sequencing Center for Infectious Disease"/>
            <person name="Wu L."/>
            <person name="Ma J."/>
        </authorList>
    </citation>
    <scope>NUCLEOTIDE SEQUENCE [LARGE SCALE GENOMIC DNA]</scope>
    <source>
        <strain evidence="7">TISTR 1514</strain>
    </source>
</reference>
<evidence type="ECO:0000256" key="2">
    <source>
        <dbReference type="ARBA" id="ARBA00022741"/>
    </source>
</evidence>
<comment type="caution">
    <text evidence="6">The sequence shown here is derived from an EMBL/GenBank/DDBJ whole genome shotgun (WGS) entry which is preliminary data.</text>
</comment>
<keyword evidence="2" id="KW-0547">Nucleotide-binding</keyword>
<proteinExistence type="predicted"/>
<evidence type="ECO:0000256" key="4">
    <source>
        <dbReference type="ARBA" id="ARBA00022967"/>
    </source>
</evidence>
<name>A0ABW5UZP6_9MICO</name>
<keyword evidence="1" id="KW-0813">Transport</keyword>
<accession>A0ABW5UZP6</accession>
<gene>
    <name evidence="6" type="ORF">ACFSW7_12575</name>
</gene>
<keyword evidence="3 6" id="KW-0067">ATP-binding</keyword>
<keyword evidence="4" id="KW-1278">Translocase</keyword>
<evidence type="ECO:0000313" key="6">
    <source>
        <dbReference type="EMBL" id="MFD2759211.1"/>
    </source>
</evidence>
<dbReference type="InterPro" id="IPR027417">
    <property type="entry name" value="P-loop_NTPase"/>
</dbReference>
<protein>
    <submittedName>
        <fullName evidence="6">ABC transporter ATP-binding protein</fullName>
    </submittedName>
</protein>
<dbReference type="PANTHER" id="PTHR42794:SF1">
    <property type="entry name" value="HEMIN IMPORT ATP-BINDING PROTEIN HMUV"/>
    <property type="match status" value="1"/>
</dbReference>
<dbReference type="Proteomes" id="UP001597492">
    <property type="component" value="Unassembled WGS sequence"/>
</dbReference>
<dbReference type="PANTHER" id="PTHR42794">
    <property type="entry name" value="HEMIN IMPORT ATP-BINDING PROTEIN HMUV"/>
    <property type="match status" value="1"/>
</dbReference>
<dbReference type="Gene3D" id="3.40.50.300">
    <property type="entry name" value="P-loop containing nucleotide triphosphate hydrolases"/>
    <property type="match status" value="1"/>
</dbReference>
<keyword evidence="7" id="KW-1185">Reference proteome</keyword>
<organism evidence="6 7">
    <name type="scientific">Gulosibacter faecalis</name>
    <dbReference type="NCBI Taxonomy" id="272240"/>
    <lineage>
        <taxon>Bacteria</taxon>
        <taxon>Bacillati</taxon>
        <taxon>Actinomycetota</taxon>
        <taxon>Actinomycetes</taxon>
        <taxon>Micrococcales</taxon>
        <taxon>Microbacteriaceae</taxon>
        <taxon>Gulosibacter</taxon>
    </lineage>
</organism>